<dbReference type="PANTHER" id="PTHR33958">
    <property type="entry name" value="PROTEIN C8ORF37"/>
    <property type="match status" value="1"/>
</dbReference>
<accession>A0A024TVQ5</accession>
<proteinExistence type="predicted"/>
<dbReference type="AlphaFoldDB" id="A0A024TVQ5"/>
<feature type="region of interest" description="Disordered" evidence="6">
    <location>
        <begin position="64"/>
        <end position="96"/>
    </location>
</feature>
<evidence type="ECO:0000256" key="3">
    <source>
        <dbReference type="ARBA" id="ARBA00022490"/>
    </source>
</evidence>
<evidence type="ECO:0000256" key="2">
    <source>
        <dbReference type="ARBA" id="ARBA00004496"/>
    </source>
</evidence>
<dbReference type="EMBL" id="KI913970">
    <property type="protein sequence ID" value="ETV98118.1"/>
    <property type="molecule type" value="Genomic_DNA"/>
</dbReference>
<dbReference type="STRING" id="157072.A0A024TVQ5"/>
<dbReference type="PANTHER" id="PTHR33958:SF1">
    <property type="entry name" value="CILIA- AND FLAGELLA-ASSOCIATED PROTEIN 418"/>
    <property type="match status" value="1"/>
</dbReference>
<evidence type="ECO:0000313" key="7">
    <source>
        <dbReference type="EMBL" id="ETV98118.1"/>
    </source>
</evidence>
<organism evidence="7">
    <name type="scientific">Aphanomyces invadans</name>
    <dbReference type="NCBI Taxonomy" id="157072"/>
    <lineage>
        <taxon>Eukaryota</taxon>
        <taxon>Sar</taxon>
        <taxon>Stramenopiles</taxon>
        <taxon>Oomycota</taxon>
        <taxon>Saprolegniomycetes</taxon>
        <taxon>Saprolegniales</taxon>
        <taxon>Verrucalvaceae</taxon>
        <taxon>Aphanomyces</taxon>
    </lineage>
</organism>
<reference evidence="7" key="1">
    <citation type="submission" date="2013-12" db="EMBL/GenBank/DDBJ databases">
        <title>The Genome Sequence of Aphanomyces invadans NJM9701.</title>
        <authorList>
            <consortium name="The Broad Institute Genomics Platform"/>
            <person name="Russ C."/>
            <person name="Tyler B."/>
            <person name="van West P."/>
            <person name="Dieguez-Uribeondo J."/>
            <person name="Young S.K."/>
            <person name="Zeng Q."/>
            <person name="Gargeya S."/>
            <person name="Fitzgerald M."/>
            <person name="Abouelleil A."/>
            <person name="Alvarado L."/>
            <person name="Chapman S.B."/>
            <person name="Gainer-Dewar J."/>
            <person name="Goldberg J."/>
            <person name="Griggs A."/>
            <person name="Gujja S."/>
            <person name="Hansen M."/>
            <person name="Howarth C."/>
            <person name="Imamovic A."/>
            <person name="Ireland A."/>
            <person name="Larimer J."/>
            <person name="McCowan C."/>
            <person name="Murphy C."/>
            <person name="Pearson M."/>
            <person name="Poon T.W."/>
            <person name="Priest M."/>
            <person name="Roberts A."/>
            <person name="Saif S."/>
            <person name="Shea T."/>
            <person name="Sykes S."/>
            <person name="Wortman J."/>
            <person name="Nusbaum C."/>
            <person name="Birren B."/>
        </authorList>
    </citation>
    <scope>NUCLEOTIDE SEQUENCE [LARGE SCALE GENOMIC DNA]</scope>
    <source>
        <strain evidence="7">NJM9701</strain>
    </source>
</reference>
<dbReference type="RefSeq" id="XP_008872993.1">
    <property type="nucleotide sequence ID" value="XM_008874771.1"/>
</dbReference>
<evidence type="ECO:0000256" key="1">
    <source>
        <dbReference type="ARBA" id="ARBA00004437"/>
    </source>
</evidence>
<evidence type="ECO:0000256" key="5">
    <source>
        <dbReference type="ARBA" id="ARBA00026215"/>
    </source>
</evidence>
<dbReference type="VEuPathDB" id="FungiDB:H310_08862"/>
<dbReference type="InterPro" id="IPR029239">
    <property type="entry name" value="CFAP418"/>
</dbReference>
<dbReference type="OrthoDB" id="259905at2759"/>
<gene>
    <name evidence="7" type="ORF">H310_08862</name>
</gene>
<comment type="subcellular location">
    <subcellularLocation>
        <location evidence="2">Cytoplasm</location>
    </subcellularLocation>
    <subcellularLocation>
        <location evidence="1">Photoreceptor inner segment</location>
    </subcellularLocation>
</comment>
<name>A0A024TVQ5_9STRA</name>
<keyword evidence="3" id="KW-0963">Cytoplasm</keyword>
<evidence type="ECO:0000256" key="4">
    <source>
        <dbReference type="ARBA" id="ARBA00024819"/>
    </source>
</evidence>
<protein>
    <recommendedName>
        <fullName evidence="5">Cilia- and flagella-associated protein 418</fullName>
    </recommendedName>
</protein>
<dbReference type="Pfam" id="PF14996">
    <property type="entry name" value="RMP"/>
    <property type="match status" value="1"/>
</dbReference>
<sequence>MDFEALVNEVESAVHDTPQATKSHQRHTILSRLDKPASSTYSYAKTLPSHHAKSDLDELLDLVDGPDTAKSTATDVRSTAPPAMASSHRPVGASGSSKRCIAVYLGGSQMKHGVATSSVNPQACSNLRCTDCDFLVVQFEHS</sequence>
<dbReference type="GeneID" id="20085912"/>
<evidence type="ECO:0000256" key="6">
    <source>
        <dbReference type="SAM" id="MobiDB-lite"/>
    </source>
</evidence>
<dbReference type="GO" id="GO:0005829">
    <property type="term" value="C:cytosol"/>
    <property type="evidence" value="ECO:0007669"/>
    <property type="project" value="TreeGrafter"/>
</dbReference>
<comment type="function">
    <text evidence="4">May be involved in photoreceptor outer segment disk morphogenesis.</text>
</comment>